<evidence type="ECO:0000313" key="2">
    <source>
        <dbReference type="EMBL" id="GAA4432915.1"/>
    </source>
</evidence>
<accession>A0ABP8LNU9</accession>
<name>A0ABP8LNU9_9BACT</name>
<keyword evidence="3" id="KW-1185">Reference proteome</keyword>
<sequence length="201" mass="22846">MKIRLFFFAALLSTGLTGCDWFGNSPDFDDDFIPYTIRAGNHEAENTTAAIKISNAKKLDFQAIFDESARYETIDPGNKYDINKLMGFSDCNQHHHGASARLGWNWMEGEVRIYTYVYANGVRIPEKLMGVAQIGKIHRYKIEITEDSQGNSVYKFTMDDHVELVPRECTGGGILPSYRLFPYFGGDETAPHDIKIKVRFL</sequence>
<gene>
    <name evidence="2" type="ORF">GCM10023091_05790</name>
</gene>
<feature type="signal peptide" evidence="1">
    <location>
        <begin position="1"/>
        <end position="18"/>
    </location>
</feature>
<keyword evidence="1" id="KW-0732">Signal</keyword>
<organism evidence="2 3">
    <name type="scientific">Ravibacter arvi</name>
    <dbReference type="NCBI Taxonomy" id="2051041"/>
    <lineage>
        <taxon>Bacteria</taxon>
        <taxon>Pseudomonadati</taxon>
        <taxon>Bacteroidota</taxon>
        <taxon>Cytophagia</taxon>
        <taxon>Cytophagales</taxon>
        <taxon>Spirosomataceae</taxon>
        <taxon>Ravibacter</taxon>
    </lineage>
</organism>
<comment type="caution">
    <text evidence="2">The sequence shown here is derived from an EMBL/GenBank/DDBJ whole genome shotgun (WGS) entry which is preliminary data.</text>
</comment>
<feature type="chain" id="PRO_5046806993" evidence="1">
    <location>
        <begin position="19"/>
        <end position="201"/>
    </location>
</feature>
<dbReference type="EMBL" id="BAABEY010000002">
    <property type="protein sequence ID" value="GAA4432915.1"/>
    <property type="molecule type" value="Genomic_DNA"/>
</dbReference>
<dbReference type="RefSeq" id="WP_345026536.1">
    <property type="nucleotide sequence ID" value="NZ_BAABEY010000002.1"/>
</dbReference>
<reference evidence="3" key="1">
    <citation type="journal article" date="2019" name="Int. J. Syst. Evol. Microbiol.">
        <title>The Global Catalogue of Microorganisms (GCM) 10K type strain sequencing project: providing services to taxonomists for standard genome sequencing and annotation.</title>
        <authorList>
            <consortium name="The Broad Institute Genomics Platform"/>
            <consortium name="The Broad Institute Genome Sequencing Center for Infectious Disease"/>
            <person name="Wu L."/>
            <person name="Ma J."/>
        </authorList>
    </citation>
    <scope>NUCLEOTIDE SEQUENCE [LARGE SCALE GENOMIC DNA]</scope>
    <source>
        <strain evidence="3">JCM 31920</strain>
    </source>
</reference>
<evidence type="ECO:0000313" key="3">
    <source>
        <dbReference type="Proteomes" id="UP001501508"/>
    </source>
</evidence>
<evidence type="ECO:0000256" key="1">
    <source>
        <dbReference type="SAM" id="SignalP"/>
    </source>
</evidence>
<dbReference type="PROSITE" id="PS51257">
    <property type="entry name" value="PROKAR_LIPOPROTEIN"/>
    <property type="match status" value="1"/>
</dbReference>
<proteinExistence type="predicted"/>
<protein>
    <submittedName>
        <fullName evidence="2">Uncharacterized protein</fullName>
    </submittedName>
</protein>
<dbReference type="Proteomes" id="UP001501508">
    <property type="component" value="Unassembled WGS sequence"/>
</dbReference>